<sequence>MSRLVCVGGSDAGIAAALRARELDPGVEVTVVLADDYPNFSVCGLPYYLSGEVADWRDLAHRRRADLEAQGIEVRTCTRARRVAVAEHRLEVVGPAGREDVLAYDRLVLATGARPCRPPVPGLERLGPEQGVHLLHDIGDGRRIMADLEGRRPKRALVVGAGFIGLEMVEALRRRQLAVTVLEARPQVLPALDPELGALVAETLRAEGVVVRTGCRLGGLAEEGGELRVEVLEDIGGTRRPWRATADLVLVATGVAPDSELARSAGATLARNGAVRVDRRMATGLPDVFAAGDCVVTHHRLLGETYLPLGTTAHKQGRVAGENAVGGDRRFAGSLGTQVVKVFELVAARTGLRDPEAAAAGHAPRTWAGSADDHKAYYPGARPIHLRLTGDRRDGRLLGTQMVGSRHSAVHKRIDTAATAIHAGLRVDELSDLDLSYTPPLGSPWDVLQVAGQGWSGVASQ</sequence>
<dbReference type="InterPro" id="IPR004099">
    <property type="entry name" value="Pyr_nucl-diS_OxRdtase_dimer"/>
</dbReference>
<dbReference type="Proteomes" id="UP001589788">
    <property type="component" value="Unassembled WGS sequence"/>
</dbReference>
<evidence type="ECO:0000256" key="4">
    <source>
        <dbReference type="ARBA" id="ARBA00022827"/>
    </source>
</evidence>
<name>A0ABV6C1Z3_9ACTN</name>
<dbReference type="EMBL" id="JBHLYQ010000044">
    <property type="protein sequence ID" value="MFC0081713.1"/>
    <property type="molecule type" value="Genomic_DNA"/>
</dbReference>
<dbReference type="InterPro" id="IPR050260">
    <property type="entry name" value="FAD-bd_OxRdtase"/>
</dbReference>
<keyword evidence="10" id="KW-1185">Reference proteome</keyword>
<evidence type="ECO:0000256" key="6">
    <source>
        <dbReference type="ARBA" id="ARBA00023284"/>
    </source>
</evidence>
<evidence type="ECO:0000256" key="3">
    <source>
        <dbReference type="ARBA" id="ARBA00022630"/>
    </source>
</evidence>
<feature type="domain" description="FAD/NAD(P)-binding" evidence="8">
    <location>
        <begin position="3"/>
        <end position="317"/>
    </location>
</feature>
<comment type="caution">
    <text evidence="9">The sequence shown here is derived from an EMBL/GenBank/DDBJ whole genome shotgun (WGS) entry which is preliminary data.</text>
</comment>
<evidence type="ECO:0000256" key="5">
    <source>
        <dbReference type="ARBA" id="ARBA00023002"/>
    </source>
</evidence>
<dbReference type="InterPro" id="IPR023753">
    <property type="entry name" value="FAD/NAD-binding_dom"/>
</dbReference>
<keyword evidence="3" id="KW-0285">Flavoprotein</keyword>
<dbReference type="Pfam" id="PF07992">
    <property type="entry name" value="Pyr_redox_2"/>
    <property type="match status" value="1"/>
</dbReference>
<feature type="domain" description="Pyridine nucleotide-disulphide oxidoreductase dimerisation" evidence="7">
    <location>
        <begin position="339"/>
        <end position="442"/>
    </location>
</feature>
<dbReference type="PANTHER" id="PTHR43429:SF1">
    <property type="entry name" value="NAD(P)H SULFUR OXIDOREDUCTASE (COA-DEPENDENT)"/>
    <property type="match status" value="1"/>
</dbReference>
<dbReference type="PRINTS" id="PR00411">
    <property type="entry name" value="PNDRDTASEI"/>
</dbReference>
<dbReference type="Gene3D" id="3.50.50.60">
    <property type="entry name" value="FAD/NAD(P)-binding domain"/>
    <property type="match status" value="2"/>
</dbReference>
<keyword evidence="4" id="KW-0274">FAD</keyword>
<dbReference type="PRINTS" id="PR00368">
    <property type="entry name" value="FADPNR"/>
</dbReference>
<comment type="cofactor">
    <cofactor evidence="1">
        <name>FAD</name>
        <dbReference type="ChEBI" id="CHEBI:57692"/>
    </cofactor>
</comment>
<gene>
    <name evidence="9" type="ORF">ACFFRE_06090</name>
</gene>
<dbReference type="InterPro" id="IPR016156">
    <property type="entry name" value="FAD/NAD-linked_Rdtase_dimer_sf"/>
</dbReference>
<evidence type="ECO:0000313" key="9">
    <source>
        <dbReference type="EMBL" id="MFC0081713.1"/>
    </source>
</evidence>
<dbReference type="RefSeq" id="WP_248105791.1">
    <property type="nucleotide sequence ID" value="NZ_JAKHEX010000003.1"/>
</dbReference>
<dbReference type="Pfam" id="PF02852">
    <property type="entry name" value="Pyr_redox_dim"/>
    <property type="match status" value="1"/>
</dbReference>
<proteinExistence type="inferred from homology"/>
<evidence type="ECO:0000256" key="2">
    <source>
        <dbReference type="ARBA" id="ARBA00009130"/>
    </source>
</evidence>
<evidence type="ECO:0000313" key="10">
    <source>
        <dbReference type="Proteomes" id="UP001589788"/>
    </source>
</evidence>
<evidence type="ECO:0000259" key="7">
    <source>
        <dbReference type="Pfam" id="PF02852"/>
    </source>
</evidence>
<organism evidence="9 10">
    <name type="scientific">Aciditerrimonas ferrireducens</name>
    <dbReference type="NCBI Taxonomy" id="667306"/>
    <lineage>
        <taxon>Bacteria</taxon>
        <taxon>Bacillati</taxon>
        <taxon>Actinomycetota</taxon>
        <taxon>Acidimicrobiia</taxon>
        <taxon>Acidimicrobiales</taxon>
        <taxon>Acidimicrobiaceae</taxon>
        <taxon>Aciditerrimonas</taxon>
    </lineage>
</organism>
<keyword evidence="6" id="KW-0676">Redox-active center</keyword>
<evidence type="ECO:0000256" key="1">
    <source>
        <dbReference type="ARBA" id="ARBA00001974"/>
    </source>
</evidence>
<dbReference type="SUPFAM" id="SSF51905">
    <property type="entry name" value="FAD/NAD(P)-binding domain"/>
    <property type="match status" value="2"/>
</dbReference>
<comment type="similarity">
    <text evidence="2">Belongs to the class-III pyridine nucleotide-disulfide oxidoreductase family.</text>
</comment>
<evidence type="ECO:0000259" key="8">
    <source>
        <dbReference type="Pfam" id="PF07992"/>
    </source>
</evidence>
<dbReference type="InterPro" id="IPR036188">
    <property type="entry name" value="FAD/NAD-bd_sf"/>
</dbReference>
<keyword evidence="5" id="KW-0560">Oxidoreductase</keyword>
<reference evidence="9 10" key="1">
    <citation type="submission" date="2024-09" db="EMBL/GenBank/DDBJ databases">
        <authorList>
            <person name="Sun Q."/>
            <person name="Mori K."/>
        </authorList>
    </citation>
    <scope>NUCLEOTIDE SEQUENCE [LARGE SCALE GENOMIC DNA]</scope>
    <source>
        <strain evidence="9 10">JCM 15389</strain>
    </source>
</reference>
<dbReference type="PANTHER" id="PTHR43429">
    <property type="entry name" value="PYRIDINE NUCLEOTIDE-DISULFIDE OXIDOREDUCTASE DOMAIN-CONTAINING"/>
    <property type="match status" value="1"/>
</dbReference>
<protein>
    <submittedName>
        <fullName evidence="9">FAD-dependent oxidoreductase</fullName>
    </submittedName>
</protein>
<accession>A0ABV6C1Z3</accession>
<dbReference type="SUPFAM" id="SSF55424">
    <property type="entry name" value="FAD/NAD-linked reductases, dimerisation (C-terminal) domain"/>
    <property type="match status" value="1"/>
</dbReference>